<evidence type="ECO:0000313" key="2">
    <source>
        <dbReference type="EMBL" id="QHJ00092.1"/>
    </source>
</evidence>
<reference evidence="2 3" key="1">
    <citation type="submission" date="2020-01" db="EMBL/GenBank/DDBJ databases">
        <title>Genome sequencing of strain KACC 21265.</title>
        <authorList>
            <person name="Heo J."/>
            <person name="Kim S.-J."/>
            <person name="Kim J.-S."/>
            <person name="Hong S.-B."/>
            <person name="Kwon S.-W."/>
        </authorList>
    </citation>
    <scope>NUCLEOTIDE SEQUENCE [LARGE SCALE GENOMIC DNA]</scope>
    <source>
        <strain evidence="2 3">KACC 21265</strain>
    </source>
</reference>
<proteinExistence type="predicted"/>
<protein>
    <submittedName>
        <fullName evidence="2">Uncharacterized protein</fullName>
    </submittedName>
</protein>
<keyword evidence="3" id="KW-1185">Reference proteome</keyword>
<dbReference type="RefSeq" id="WP_160553902.1">
    <property type="nucleotide sequence ID" value="NZ_CP047650.1"/>
</dbReference>
<organism evidence="2 3">
    <name type="scientific">Xylophilus rhododendri</name>
    <dbReference type="NCBI Taxonomy" id="2697032"/>
    <lineage>
        <taxon>Bacteria</taxon>
        <taxon>Pseudomonadati</taxon>
        <taxon>Pseudomonadota</taxon>
        <taxon>Betaproteobacteria</taxon>
        <taxon>Burkholderiales</taxon>
        <taxon>Xylophilus</taxon>
    </lineage>
</organism>
<dbReference type="Proteomes" id="UP000464787">
    <property type="component" value="Chromosome"/>
</dbReference>
<accession>A0A857JAC7</accession>
<sequence>MTDAEAAALSQYATSQGITVDQAATRLAQQELQRRYRRPPVPGARVLPMRRR</sequence>
<evidence type="ECO:0000313" key="3">
    <source>
        <dbReference type="Proteomes" id="UP000464787"/>
    </source>
</evidence>
<dbReference type="AlphaFoldDB" id="A0A857JAC7"/>
<dbReference type="EMBL" id="CP047650">
    <property type="protein sequence ID" value="QHJ00092.1"/>
    <property type="molecule type" value="Genomic_DNA"/>
</dbReference>
<feature type="region of interest" description="Disordered" evidence="1">
    <location>
        <begin position="30"/>
        <end position="52"/>
    </location>
</feature>
<evidence type="ECO:0000256" key="1">
    <source>
        <dbReference type="SAM" id="MobiDB-lite"/>
    </source>
</evidence>
<name>A0A857JAC7_9BURK</name>
<dbReference type="KEGG" id="xyk:GT347_20170"/>
<gene>
    <name evidence="2" type="ORF">GT347_20170</name>
</gene>